<name>A0AAD4GCF9_BOLED</name>
<keyword evidence="3" id="KW-1185">Reference proteome</keyword>
<feature type="region of interest" description="Disordered" evidence="1">
    <location>
        <begin position="12"/>
        <end position="33"/>
    </location>
</feature>
<evidence type="ECO:0000313" key="3">
    <source>
        <dbReference type="Proteomes" id="UP001194468"/>
    </source>
</evidence>
<dbReference type="EMBL" id="WHUW01000019">
    <property type="protein sequence ID" value="KAF8437265.1"/>
    <property type="molecule type" value="Genomic_DNA"/>
</dbReference>
<reference evidence="2" key="1">
    <citation type="submission" date="2019-10" db="EMBL/GenBank/DDBJ databases">
        <authorList>
            <consortium name="DOE Joint Genome Institute"/>
            <person name="Kuo A."/>
            <person name="Miyauchi S."/>
            <person name="Kiss E."/>
            <person name="Drula E."/>
            <person name="Kohler A."/>
            <person name="Sanchez-Garcia M."/>
            <person name="Andreopoulos B."/>
            <person name="Barry K.W."/>
            <person name="Bonito G."/>
            <person name="Buee M."/>
            <person name="Carver A."/>
            <person name="Chen C."/>
            <person name="Cichocki N."/>
            <person name="Clum A."/>
            <person name="Culley D."/>
            <person name="Crous P.W."/>
            <person name="Fauchery L."/>
            <person name="Girlanda M."/>
            <person name="Hayes R."/>
            <person name="Keri Z."/>
            <person name="LaButti K."/>
            <person name="Lipzen A."/>
            <person name="Lombard V."/>
            <person name="Magnuson J."/>
            <person name="Maillard F."/>
            <person name="Morin E."/>
            <person name="Murat C."/>
            <person name="Nolan M."/>
            <person name="Ohm R."/>
            <person name="Pangilinan J."/>
            <person name="Pereira M."/>
            <person name="Perotto S."/>
            <person name="Peter M."/>
            <person name="Riley R."/>
            <person name="Sitrit Y."/>
            <person name="Stielow B."/>
            <person name="Szollosi G."/>
            <person name="Zifcakova L."/>
            <person name="Stursova M."/>
            <person name="Spatafora J.W."/>
            <person name="Tedersoo L."/>
            <person name="Vaario L.-M."/>
            <person name="Yamada A."/>
            <person name="Yan M."/>
            <person name="Wang P."/>
            <person name="Xu J."/>
            <person name="Bruns T."/>
            <person name="Baldrian P."/>
            <person name="Vilgalys R."/>
            <person name="Henrissat B."/>
            <person name="Grigoriev I.V."/>
            <person name="Hibbett D."/>
            <person name="Nagy L.G."/>
            <person name="Martin F.M."/>
        </authorList>
    </citation>
    <scope>NUCLEOTIDE SEQUENCE</scope>
    <source>
        <strain evidence="2">BED1</strain>
    </source>
</reference>
<dbReference type="Proteomes" id="UP001194468">
    <property type="component" value="Unassembled WGS sequence"/>
</dbReference>
<dbReference type="AlphaFoldDB" id="A0AAD4GCF9"/>
<reference evidence="2" key="2">
    <citation type="journal article" date="2020" name="Nat. Commun.">
        <title>Large-scale genome sequencing of mycorrhizal fungi provides insights into the early evolution of symbiotic traits.</title>
        <authorList>
            <person name="Miyauchi S."/>
            <person name="Kiss E."/>
            <person name="Kuo A."/>
            <person name="Drula E."/>
            <person name="Kohler A."/>
            <person name="Sanchez-Garcia M."/>
            <person name="Morin E."/>
            <person name="Andreopoulos B."/>
            <person name="Barry K.W."/>
            <person name="Bonito G."/>
            <person name="Buee M."/>
            <person name="Carver A."/>
            <person name="Chen C."/>
            <person name="Cichocki N."/>
            <person name="Clum A."/>
            <person name="Culley D."/>
            <person name="Crous P.W."/>
            <person name="Fauchery L."/>
            <person name="Girlanda M."/>
            <person name="Hayes R.D."/>
            <person name="Keri Z."/>
            <person name="LaButti K."/>
            <person name="Lipzen A."/>
            <person name="Lombard V."/>
            <person name="Magnuson J."/>
            <person name="Maillard F."/>
            <person name="Murat C."/>
            <person name="Nolan M."/>
            <person name="Ohm R.A."/>
            <person name="Pangilinan J."/>
            <person name="Pereira M.F."/>
            <person name="Perotto S."/>
            <person name="Peter M."/>
            <person name="Pfister S."/>
            <person name="Riley R."/>
            <person name="Sitrit Y."/>
            <person name="Stielow J.B."/>
            <person name="Szollosi G."/>
            <person name="Zifcakova L."/>
            <person name="Stursova M."/>
            <person name="Spatafora J.W."/>
            <person name="Tedersoo L."/>
            <person name="Vaario L.M."/>
            <person name="Yamada A."/>
            <person name="Yan M."/>
            <person name="Wang P."/>
            <person name="Xu J."/>
            <person name="Bruns T."/>
            <person name="Baldrian P."/>
            <person name="Vilgalys R."/>
            <person name="Dunand C."/>
            <person name="Henrissat B."/>
            <person name="Grigoriev I.V."/>
            <person name="Hibbett D."/>
            <person name="Nagy L.G."/>
            <person name="Martin F.M."/>
        </authorList>
    </citation>
    <scope>NUCLEOTIDE SEQUENCE</scope>
    <source>
        <strain evidence="2">BED1</strain>
    </source>
</reference>
<sequence>MPVDTFLEYLPATEEPLPDLPENPFENVPSNGKGVNSINPLSLLSRNGYLISPLSIQAVILLRRSTSTSAPYY</sequence>
<evidence type="ECO:0000256" key="1">
    <source>
        <dbReference type="SAM" id="MobiDB-lite"/>
    </source>
</evidence>
<comment type="caution">
    <text evidence="2">The sequence shown here is derived from an EMBL/GenBank/DDBJ whole genome shotgun (WGS) entry which is preliminary data.</text>
</comment>
<proteinExistence type="predicted"/>
<accession>A0AAD4GCF9</accession>
<organism evidence="2 3">
    <name type="scientific">Boletus edulis BED1</name>
    <dbReference type="NCBI Taxonomy" id="1328754"/>
    <lineage>
        <taxon>Eukaryota</taxon>
        <taxon>Fungi</taxon>
        <taxon>Dikarya</taxon>
        <taxon>Basidiomycota</taxon>
        <taxon>Agaricomycotina</taxon>
        <taxon>Agaricomycetes</taxon>
        <taxon>Agaricomycetidae</taxon>
        <taxon>Boletales</taxon>
        <taxon>Boletineae</taxon>
        <taxon>Boletaceae</taxon>
        <taxon>Boletoideae</taxon>
        <taxon>Boletus</taxon>
    </lineage>
</organism>
<protein>
    <submittedName>
        <fullName evidence="2">Uncharacterized protein</fullName>
    </submittedName>
</protein>
<evidence type="ECO:0000313" key="2">
    <source>
        <dbReference type="EMBL" id="KAF8437265.1"/>
    </source>
</evidence>
<gene>
    <name evidence="2" type="ORF">L210DRAFT_948536</name>
</gene>